<dbReference type="SMART" id="SM00671">
    <property type="entry name" value="SEL1"/>
    <property type="match status" value="3"/>
</dbReference>
<dbReference type="Proteomes" id="UP000184339">
    <property type="component" value="Unassembled WGS sequence"/>
</dbReference>
<dbReference type="PROSITE" id="PS51257">
    <property type="entry name" value="PROKAR_LIPOPROTEIN"/>
    <property type="match status" value="1"/>
</dbReference>
<feature type="signal peptide" evidence="1">
    <location>
        <begin position="1"/>
        <end position="24"/>
    </location>
</feature>
<sequence>MKIPHLVIAALTAASCVLAGVAMAGPVEEGRLNLRGSEARPANLPRAFELFSGAAKKGDPQAAYYLGMMYKNGMAVGRDLKAAAHWLQFAANRQTPAAMYALAKLYLSGEGVKRDELAARRWIEKAADLEYPEAVMAMAIGLRDGSMGFERNEALAETQMRFANRALKQATPGM</sequence>
<evidence type="ECO:0000313" key="2">
    <source>
        <dbReference type="EMBL" id="SHN43437.1"/>
    </source>
</evidence>
<dbReference type="OrthoDB" id="8589804at2"/>
<dbReference type="PANTHER" id="PTHR11102">
    <property type="entry name" value="SEL-1-LIKE PROTEIN"/>
    <property type="match status" value="1"/>
</dbReference>
<keyword evidence="3" id="KW-1185">Reference proteome</keyword>
<gene>
    <name evidence="2" type="ORF">SAMN05192549_1176</name>
</gene>
<dbReference type="STRING" id="551987.SAMN05192549_1176"/>
<evidence type="ECO:0000313" key="3">
    <source>
        <dbReference type="Proteomes" id="UP000184339"/>
    </source>
</evidence>
<dbReference type="InterPro" id="IPR006597">
    <property type="entry name" value="Sel1-like"/>
</dbReference>
<dbReference type="Pfam" id="PF08238">
    <property type="entry name" value="Sel1"/>
    <property type="match status" value="3"/>
</dbReference>
<name>A0A1M7RAW7_9BURK</name>
<dbReference type="Gene3D" id="1.25.40.10">
    <property type="entry name" value="Tetratricopeptide repeat domain"/>
    <property type="match status" value="1"/>
</dbReference>
<dbReference type="InterPro" id="IPR011990">
    <property type="entry name" value="TPR-like_helical_dom_sf"/>
</dbReference>
<evidence type="ECO:0008006" key="4">
    <source>
        <dbReference type="Google" id="ProtNLM"/>
    </source>
</evidence>
<feature type="chain" id="PRO_5013246641" description="Sel1 repeat-containing protein" evidence="1">
    <location>
        <begin position="25"/>
        <end position="174"/>
    </location>
</feature>
<dbReference type="RefSeq" id="WP_072789514.1">
    <property type="nucleotide sequence ID" value="NZ_FRCX01000017.1"/>
</dbReference>
<dbReference type="InterPro" id="IPR050767">
    <property type="entry name" value="Sel1_AlgK"/>
</dbReference>
<reference evidence="3" key="1">
    <citation type="submission" date="2016-11" db="EMBL/GenBank/DDBJ databases">
        <authorList>
            <person name="Varghese N."/>
            <person name="Submissions S."/>
        </authorList>
    </citation>
    <scope>NUCLEOTIDE SEQUENCE [LARGE SCALE GENOMIC DNA]</scope>
    <source>
        <strain evidence="3">Sac-22</strain>
    </source>
</reference>
<dbReference type="PANTHER" id="PTHR11102:SF160">
    <property type="entry name" value="ERAD-ASSOCIATED E3 UBIQUITIN-PROTEIN LIGASE COMPONENT HRD3"/>
    <property type="match status" value="1"/>
</dbReference>
<accession>A0A1M7RAW7</accession>
<keyword evidence="1" id="KW-0732">Signal</keyword>
<dbReference type="AlphaFoldDB" id="A0A1M7RAW7"/>
<dbReference type="SUPFAM" id="SSF81901">
    <property type="entry name" value="HCP-like"/>
    <property type="match status" value="1"/>
</dbReference>
<protein>
    <recommendedName>
        <fullName evidence="4">Sel1 repeat-containing protein</fullName>
    </recommendedName>
</protein>
<organism evidence="2 3">
    <name type="scientific">Duganella sacchari</name>
    <dbReference type="NCBI Taxonomy" id="551987"/>
    <lineage>
        <taxon>Bacteria</taxon>
        <taxon>Pseudomonadati</taxon>
        <taxon>Pseudomonadota</taxon>
        <taxon>Betaproteobacteria</taxon>
        <taxon>Burkholderiales</taxon>
        <taxon>Oxalobacteraceae</taxon>
        <taxon>Telluria group</taxon>
        <taxon>Duganella</taxon>
    </lineage>
</organism>
<proteinExistence type="predicted"/>
<dbReference type="EMBL" id="FRCX01000017">
    <property type="protein sequence ID" value="SHN43437.1"/>
    <property type="molecule type" value="Genomic_DNA"/>
</dbReference>
<evidence type="ECO:0000256" key="1">
    <source>
        <dbReference type="SAM" id="SignalP"/>
    </source>
</evidence>